<evidence type="ECO:0000313" key="2">
    <source>
        <dbReference type="EMBL" id="GFG36964.1"/>
    </source>
</evidence>
<dbReference type="OrthoDB" id="8196194at2759"/>
<reference evidence="3" key="1">
    <citation type="submission" date="2020-01" db="EMBL/GenBank/DDBJ databases">
        <title>Draft genome sequence of the Termite Coptotermes fromosanus.</title>
        <authorList>
            <person name="Itakura S."/>
            <person name="Yosikawa Y."/>
            <person name="Umezawa K."/>
        </authorList>
    </citation>
    <scope>NUCLEOTIDE SEQUENCE [LARGE SCALE GENOMIC DNA]</scope>
</reference>
<feature type="region of interest" description="Disordered" evidence="1">
    <location>
        <begin position="275"/>
        <end position="294"/>
    </location>
</feature>
<feature type="compositionally biased region" description="Low complexity" evidence="1">
    <location>
        <begin position="150"/>
        <end position="161"/>
    </location>
</feature>
<feature type="region of interest" description="Disordered" evidence="1">
    <location>
        <begin position="302"/>
        <end position="322"/>
    </location>
</feature>
<protein>
    <submittedName>
        <fullName evidence="2">Uncharacterized protein</fullName>
    </submittedName>
</protein>
<dbReference type="AlphaFoldDB" id="A0A6L2PXK8"/>
<feature type="compositionally biased region" description="Basic and acidic residues" evidence="1">
    <location>
        <begin position="118"/>
        <end position="131"/>
    </location>
</feature>
<organism evidence="2 3">
    <name type="scientific">Coptotermes formosanus</name>
    <name type="common">Formosan subterranean termite</name>
    <dbReference type="NCBI Taxonomy" id="36987"/>
    <lineage>
        <taxon>Eukaryota</taxon>
        <taxon>Metazoa</taxon>
        <taxon>Ecdysozoa</taxon>
        <taxon>Arthropoda</taxon>
        <taxon>Hexapoda</taxon>
        <taxon>Insecta</taxon>
        <taxon>Pterygota</taxon>
        <taxon>Neoptera</taxon>
        <taxon>Polyneoptera</taxon>
        <taxon>Dictyoptera</taxon>
        <taxon>Blattodea</taxon>
        <taxon>Blattoidea</taxon>
        <taxon>Termitoidae</taxon>
        <taxon>Rhinotermitidae</taxon>
        <taxon>Coptotermes</taxon>
    </lineage>
</organism>
<feature type="compositionally biased region" description="Basic residues" evidence="1">
    <location>
        <begin position="100"/>
        <end position="111"/>
    </location>
</feature>
<dbReference type="InParanoid" id="A0A6L2PXK8"/>
<name>A0A6L2PXK8_COPFO</name>
<dbReference type="EMBL" id="BLKM01012573">
    <property type="protein sequence ID" value="GFG36964.1"/>
    <property type="molecule type" value="Genomic_DNA"/>
</dbReference>
<evidence type="ECO:0000313" key="3">
    <source>
        <dbReference type="Proteomes" id="UP000502823"/>
    </source>
</evidence>
<dbReference type="Proteomes" id="UP000502823">
    <property type="component" value="Unassembled WGS sequence"/>
</dbReference>
<evidence type="ECO:0000256" key="1">
    <source>
        <dbReference type="SAM" id="MobiDB-lite"/>
    </source>
</evidence>
<feature type="compositionally biased region" description="Pro residues" evidence="1">
    <location>
        <begin position="233"/>
        <end position="244"/>
    </location>
</feature>
<gene>
    <name evidence="2" type="ORF">Cfor_05386</name>
</gene>
<feature type="region of interest" description="Disordered" evidence="1">
    <location>
        <begin position="1"/>
        <end position="249"/>
    </location>
</feature>
<feature type="compositionally biased region" description="Basic and acidic residues" evidence="1">
    <location>
        <begin position="31"/>
        <end position="42"/>
    </location>
</feature>
<feature type="compositionally biased region" description="Polar residues" evidence="1">
    <location>
        <begin position="50"/>
        <end position="66"/>
    </location>
</feature>
<keyword evidence="3" id="KW-1185">Reference proteome</keyword>
<proteinExistence type="predicted"/>
<feature type="compositionally biased region" description="Basic and acidic residues" evidence="1">
    <location>
        <begin position="175"/>
        <end position="193"/>
    </location>
</feature>
<sequence length="367" mass="38576">MGGRQSKRSVDITTTPKKEGAEDQQQPLDGRLGHIEEGEGDPKPAANGAPTVSATDIQEEMVQNGSEPIADGEIEAAAQASEADTTITSEKEKEEDSKKKEKKEKVKKKWSFRSISFSKKDKSKPAREDRNGGITKEGVAEVSEEKVEASEVAATSETASAPQELASDTANDSEVTEKKEEVTAAEVETKTEEPAAADALPVQVEESSKEQQTSASKSEPVAVSAPVTASEEVPPPLPASPPPTEVEAASITEPQKVAEVIAEVESAPAEPKDVIDVPGVTVQPASPIPAPKVEEGAVAKIEEPETPAPIEEPKTEDVGIPKPVEAQVPSLVEEKTEAPVAAVEPVLPAPQVEEQVPAPIEIPAQVT</sequence>
<feature type="compositionally biased region" description="Basic and acidic residues" evidence="1">
    <location>
        <begin position="89"/>
        <end position="99"/>
    </location>
</feature>
<accession>A0A6L2PXK8</accession>
<comment type="caution">
    <text evidence="2">The sequence shown here is derived from an EMBL/GenBank/DDBJ whole genome shotgun (WGS) entry which is preliminary data.</text>
</comment>